<reference evidence="1" key="1">
    <citation type="submission" date="2023-10" db="EMBL/GenBank/DDBJ databases">
        <title>Genome assembly of Pristionchus species.</title>
        <authorList>
            <person name="Yoshida K."/>
            <person name="Sommer R.J."/>
        </authorList>
    </citation>
    <scope>NUCLEOTIDE SEQUENCE</scope>
    <source>
        <strain evidence="1">RS5133</strain>
    </source>
</reference>
<accession>A0AAV5V382</accession>
<dbReference type="AlphaFoldDB" id="A0AAV5V382"/>
<evidence type="ECO:0000313" key="2">
    <source>
        <dbReference type="Proteomes" id="UP001432322"/>
    </source>
</evidence>
<gene>
    <name evidence="1" type="ORF">PFISCL1PPCAC_4544</name>
</gene>
<feature type="non-terminal residue" evidence="1">
    <location>
        <position position="108"/>
    </location>
</feature>
<organism evidence="1 2">
    <name type="scientific">Pristionchus fissidentatus</name>
    <dbReference type="NCBI Taxonomy" id="1538716"/>
    <lineage>
        <taxon>Eukaryota</taxon>
        <taxon>Metazoa</taxon>
        <taxon>Ecdysozoa</taxon>
        <taxon>Nematoda</taxon>
        <taxon>Chromadorea</taxon>
        <taxon>Rhabditida</taxon>
        <taxon>Rhabditina</taxon>
        <taxon>Diplogasteromorpha</taxon>
        <taxon>Diplogasteroidea</taxon>
        <taxon>Neodiplogasteridae</taxon>
        <taxon>Pristionchus</taxon>
    </lineage>
</organism>
<sequence length="108" mass="12564">MSFTMCQKILDEQTVNSLMSMSQRNNFSYFDACVDLYTSAEKHVSAAKIAKLAPIIYLKEKKSSEENTYFGLDRSQWSNIFCEMRRANNTLKRFVIKNKYSELSFSDS</sequence>
<keyword evidence="2" id="KW-1185">Reference proteome</keyword>
<protein>
    <submittedName>
        <fullName evidence="1">Uncharacterized protein</fullName>
    </submittedName>
</protein>
<dbReference type="EMBL" id="BTSY01000002">
    <property type="protein sequence ID" value="GMT13247.1"/>
    <property type="molecule type" value="Genomic_DNA"/>
</dbReference>
<evidence type="ECO:0000313" key="1">
    <source>
        <dbReference type="EMBL" id="GMT13247.1"/>
    </source>
</evidence>
<name>A0AAV5V382_9BILA</name>
<proteinExistence type="predicted"/>
<comment type="caution">
    <text evidence="1">The sequence shown here is derived from an EMBL/GenBank/DDBJ whole genome shotgun (WGS) entry which is preliminary data.</text>
</comment>
<dbReference type="Proteomes" id="UP001432322">
    <property type="component" value="Unassembled WGS sequence"/>
</dbReference>